<dbReference type="GO" id="GO:0006421">
    <property type="term" value="P:asparaginyl-tRNA aminoacylation"/>
    <property type="evidence" value="ECO:0007669"/>
    <property type="project" value="InterPro"/>
</dbReference>
<dbReference type="GO" id="GO:0004816">
    <property type="term" value="F:asparagine-tRNA ligase activity"/>
    <property type="evidence" value="ECO:0007669"/>
    <property type="project" value="UniProtKB-EC"/>
</dbReference>
<dbReference type="AlphaFoldDB" id="A0A6J1SCZ3"/>
<keyword evidence="5" id="KW-0067">ATP-binding</keyword>
<dbReference type="InterPro" id="IPR004364">
    <property type="entry name" value="Aa-tRNA-synt_II"/>
</dbReference>
<evidence type="ECO:0000313" key="9">
    <source>
        <dbReference type="Proteomes" id="UP000504606"/>
    </source>
</evidence>
<dbReference type="GO" id="GO:0005524">
    <property type="term" value="F:ATP binding"/>
    <property type="evidence" value="ECO:0007669"/>
    <property type="project" value="UniProtKB-KW"/>
</dbReference>
<dbReference type="GO" id="GO:0003676">
    <property type="term" value="F:nucleic acid binding"/>
    <property type="evidence" value="ECO:0007669"/>
    <property type="project" value="InterPro"/>
</dbReference>
<keyword evidence="9" id="KW-1185">Reference proteome</keyword>
<evidence type="ECO:0000256" key="2">
    <source>
        <dbReference type="ARBA" id="ARBA00012816"/>
    </source>
</evidence>
<organism evidence="9 10">
    <name type="scientific">Frankliniella occidentalis</name>
    <name type="common">Western flower thrips</name>
    <name type="synonym">Euthrips occidentalis</name>
    <dbReference type="NCBI Taxonomy" id="133901"/>
    <lineage>
        <taxon>Eukaryota</taxon>
        <taxon>Metazoa</taxon>
        <taxon>Ecdysozoa</taxon>
        <taxon>Arthropoda</taxon>
        <taxon>Hexapoda</taxon>
        <taxon>Insecta</taxon>
        <taxon>Pterygota</taxon>
        <taxon>Neoptera</taxon>
        <taxon>Paraneoptera</taxon>
        <taxon>Thysanoptera</taxon>
        <taxon>Terebrantia</taxon>
        <taxon>Thripoidea</taxon>
        <taxon>Thripidae</taxon>
        <taxon>Frankliniella</taxon>
    </lineage>
</organism>
<name>A0A6J1SCZ3_FRAOC</name>
<evidence type="ECO:0000256" key="3">
    <source>
        <dbReference type="ARBA" id="ARBA00022598"/>
    </source>
</evidence>
<evidence type="ECO:0000259" key="8">
    <source>
        <dbReference type="PROSITE" id="PS50862"/>
    </source>
</evidence>
<dbReference type="PANTHER" id="PTHR22594:SF34">
    <property type="entry name" value="ASPARAGINE--TRNA LIGASE, MITOCHONDRIAL-RELATED"/>
    <property type="match status" value="1"/>
</dbReference>
<dbReference type="PRINTS" id="PR01042">
    <property type="entry name" value="TRNASYNTHASP"/>
</dbReference>
<dbReference type="InterPro" id="IPR002312">
    <property type="entry name" value="Asp/Asn-tRNA-synth_IIb"/>
</dbReference>
<reference evidence="10" key="1">
    <citation type="submission" date="2025-08" db="UniProtKB">
        <authorList>
            <consortium name="RefSeq"/>
        </authorList>
    </citation>
    <scope>IDENTIFICATION</scope>
    <source>
        <tissue evidence="10">Whole organism</tissue>
    </source>
</reference>
<dbReference type="NCBIfam" id="NF003037">
    <property type="entry name" value="PRK03932.1"/>
    <property type="match status" value="1"/>
</dbReference>
<sequence>MIFLRISNLFPRAAHVNYQSFRRFTKISALIESKPVGNHIKVQGWIKSKRKMKALTFIDVADGSTAEKLQVALPKNILPQFDVGASVKIDGTVQTFGSKGQIEILADNVEVIGSCNHNDGYPFAPKSTYSMEYVRQHLQFRPRTNLFSSVLRIRSCASNAFRDHLCKQGFYEVNTPILTSFDCEGGGEVFSVKPDSKNLLKTMAKTGVSEDEAFFDSKTYLTVSGQMHLESAVRGLGQVYTFGPTFRAENSKSRLHLAEFNMLETEEVLSSSSIEPVLSTIESMLRNVTQRILDSTQADLECIRKVQIHQKTSGADVLEYEVEPLNEEGIKNTFLSNDPYTVMSYKEAFDILSRSKTNFKVRPAFEDGLSKEHELYLVKHNSNRPIFVVDWPAHLKAFYMKRSKDNSTVAAVDLLVPVVGELCGGSVREDNVELLSSVLKERGLEEKMSWYVDLRRFGNVTTGGFGMGYERYLQCLLNIPNIKDVIPYPRWPHNCQM</sequence>
<dbReference type="Gene3D" id="2.40.50.140">
    <property type="entry name" value="Nucleic acid-binding proteins"/>
    <property type="match status" value="1"/>
</dbReference>
<dbReference type="CDD" id="cd04318">
    <property type="entry name" value="EcAsnRS_like_N"/>
    <property type="match status" value="1"/>
</dbReference>
<keyword evidence="6" id="KW-0648">Protein biosynthesis</keyword>
<dbReference type="PROSITE" id="PS50862">
    <property type="entry name" value="AA_TRNA_LIGASE_II"/>
    <property type="match status" value="1"/>
</dbReference>
<keyword evidence="3 10" id="KW-0436">Ligase</keyword>
<evidence type="ECO:0000313" key="10">
    <source>
        <dbReference type="RefSeq" id="XP_026276496.1"/>
    </source>
</evidence>
<dbReference type="Proteomes" id="UP000504606">
    <property type="component" value="Unplaced"/>
</dbReference>
<dbReference type="InterPro" id="IPR004365">
    <property type="entry name" value="NA-bd_OB_tRNA"/>
</dbReference>
<comment type="similarity">
    <text evidence="1">Belongs to the class-II aminoacyl-tRNA synthetase family.</text>
</comment>
<dbReference type="SUPFAM" id="SSF50249">
    <property type="entry name" value="Nucleic acid-binding proteins"/>
    <property type="match status" value="1"/>
</dbReference>
<dbReference type="KEGG" id="foc:113205200"/>
<dbReference type="PANTHER" id="PTHR22594">
    <property type="entry name" value="ASPARTYL/LYSYL-TRNA SYNTHETASE"/>
    <property type="match status" value="1"/>
</dbReference>
<dbReference type="InterPro" id="IPR045864">
    <property type="entry name" value="aa-tRNA-synth_II/BPL/LPL"/>
</dbReference>
<dbReference type="NCBIfam" id="TIGR00457">
    <property type="entry name" value="asnS"/>
    <property type="match status" value="1"/>
</dbReference>
<dbReference type="SUPFAM" id="SSF55681">
    <property type="entry name" value="Class II aaRS and biotin synthetases"/>
    <property type="match status" value="1"/>
</dbReference>
<dbReference type="RefSeq" id="XP_026276496.1">
    <property type="nucleotide sequence ID" value="XM_026420711.2"/>
</dbReference>
<evidence type="ECO:0000256" key="5">
    <source>
        <dbReference type="ARBA" id="ARBA00022840"/>
    </source>
</evidence>
<dbReference type="GeneID" id="113205200"/>
<dbReference type="Pfam" id="PF01336">
    <property type="entry name" value="tRNA_anti-codon"/>
    <property type="match status" value="1"/>
</dbReference>
<feature type="domain" description="Aminoacyl-transfer RNA synthetases class-II family profile" evidence="8">
    <location>
        <begin position="151"/>
        <end position="487"/>
    </location>
</feature>
<keyword evidence="4" id="KW-0547">Nucleotide-binding</keyword>
<accession>A0A6J1SCZ3</accession>
<evidence type="ECO:0000256" key="4">
    <source>
        <dbReference type="ARBA" id="ARBA00022741"/>
    </source>
</evidence>
<evidence type="ECO:0000256" key="7">
    <source>
        <dbReference type="ARBA" id="ARBA00023146"/>
    </source>
</evidence>
<proteinExistence type="inferred from homology"/>
<dbReference type="InterPro" id="IPR012340">
    <property type="entry name" value="NA-bd_OB-fold"/>
</dbReference>
<protein>
    <recommendedName>
        <fullName evidence="2">asparagine--tRNA ligase</fullName>
        <ecNumber evidence="2">6.1.1.22</ecNumber>
    </recommendedName>
</protein>
<dbReference type="GO" id="GO:0005739">
    <property type="term" value="C:mitochondrion"/>
    <property type="evidence" value="ECO:0007669"/>
    <property type="project" value="TreeGrafter"/>
</dbReference>
<gene>
    <name evidence="10" type="primary">LOC113205200</name>
</gene>
<dbReference type="Gene3D" id="3.30.930.10">
    <property type="entry name" value="Bira Bifunctional Protein, Domain 2"/>
    <property type="match status" value="1"/>
</dbReference>
<dbReference type="InterPro" id="IPR006195">
    <property type="entry name" value="aa-tRNA-synth_II"/>
</dbReference>
<keyword evidence="7" id="KW-0030">Aminoacyl-tRNA synthetase</keyword>
<dbReference type="OrthoDB" id="360585at2759"/>
<evidence type="ECO:0000256" key="1">
    <source>
        <dbReference type="ARBA" id="ARBA00008226"/>
    </source>
</evidence>
<dbReference type="InterPro" id="IPR004522">
    <property type="entry name" value="Asn-tRNA-ligase"/>
</dbReference>
<evidence type="ECO:0000256" key="6">
    <source>
        <dbReference type="ARBA" id="ARBA00022917"/>
    </source>
</evidence>
<dbReference type="EC" id="6.1.1.22" evidence="2"/>
<dbReference type="Pfam" id="PF00152">
    <property type="entry name" value="tRNA-synt_2"/>
    <property type="match status" value="1"/>
</dbReference>
<dbReference type="CTD" id="36909"/>